<dbReference type="AlphaFoldDB" id="A0A512RK31"/>
<feature type="domain" description="Rhodanese" evidence="1">
    <location>
        <begin position="19"/>
        <end position="110"/>
    </location>
</feature>
<accession>A0A512RK31</accession>
<dbReference type="PROSITE" id="PS51352">
    <property type="entry name" value="THIOREDOXIN_2"/>
    <property type="match status" value="1"/>
</dbReference>
<protein>
    <submittedName>
        <fullName evidence="3">Thioredoxin</fullName>
    </submittedName>
</protein>
<dbReference type="Pfam" id="PF00085">
    <property type="entry name" value="Thioredoxin"/>
    <property type="match status" value="1"/>
</dbReference>
<dbReference type="Proteomes" id="UP000321436">
    <property type="component" value="Unassembled WGS sequence"/>
</dbReference>
<dbReference type="InterPro" id="IPR013766">
    <property type="entry name" value="Thioredoxin_domain"/>
</dbReference>
<dbReference type="InterPro" id="IPR036249">
    <property type="entry name" value="Thioredoxin-like_sf"/>
</dbReference>
<organism evidence="3 4">
    <name type="scientific">Chitinophaga cymbidii</name>
    <dbReference type="NCBI Taxonomy" id="1096750"/>
    <lineage>
        <taxon>Bacteria</taxon>
        <taxon>Pseudomonadati</taxon>
        <taxon>Bacteroidota</taxon>
        <taxon>Chitinophagia</taxon>
        <taxon>Chitinophagales</taxon>
        <taxon>Chitinophagaceae</taxon>
        <taxon>Chitinophaga</taxon>
    </lineage>
</organism>
<dbReference type="PANTHER" id="PTHR45431:SF3">
    <property type="entry name" value="RHODANESE-LIKE DOMAIN-CONTAINING PROTEIN 15, CHLOROPLASTIC"/>
    <property type="match status" value="1"/>
</dbReference>
<dbReference type="SMART" id="SM00450">
    <property type="entry name" value="RHOD"/>
    <property type="match status" value="1"/>
</dbReference>
<dbReference type="CDD" id="cd00158">
    <property type="entry name" value="RHOD"/>
    <property type="match status" value="1"/>
</dbReference>
<evidence type="ECO:0000259" key="2">
    <source>
        <dbReference type="PROSITE" id="PS51352"/>
    </source>
</evidence>
<evidence type="ECO:0000259" key="1">
    <source>
        <dbReference type="PROSITE" id="PS50206"/>
    </source>
</evidence>
<evidence type="ECO:0000313" key="4">
    <source>
        <dbReference type="Proteomes" id="UP000321436"/>
    </source>
</evidence>
<evidence type="ECO:0000313" key="3">
    <source>
        <dbReference type="EMBL" id="GEP96073.1"/>
    </source>
</evidence>
<gene>
    <name evidence="3" type="ORF">CCY01nite_23330</name>
</gene>
<sequence>MAGNAQQTVSAGEFEKGMQQPGVQLLDVRTAKEFNTGHLPDALQADFTKKEEFFSRISHLDKSRPVYIYCLSGGRSTAAAKWMRSNGYKNVVEMEGGVMAWKKAGKGLTGEAAGPQMTIAAYASAVSVKGWVLVDVGATWCPPCRKMEPVVAKFVKDRQLKRVNVDGGNDTDVMKTISAETLPTFVLYKDGKEVWRKEGIVAMEEFVAAMK</sequence>
<dbReference type="PROSITE" id="PS50206">
    <property type="entry name" value="RHODANESE_3"/>
    <property type="match status" value="1"/>
</dbReference>
<dbReference type="InterPro" id="IPR052367">
    <property type="entry name" value="Thiosulfate_ST/Rhodanese-like"/>
</dbReference>
<dbReference type="CDD" id="cd02947">
    <property type="entry name" value="TRX_family"/>
    <property type="match status" value="1"/>
</dbReference>
<dbReference type="PANTHER" id="PTHR45431">
    <property type="entry name" value="RHODANESE-LIKE DOMAIN-CONTAINING PROTEIN 15, CHLOROPLASTIC"/>
    <property type="match status" value="1"/>
</dbReference>
<keyword evidence="4" id="KW-1185">Reference proteome</keyword>
<dbReference type="SUPFAM" id="SSF52821">
    <property type="entry name" value="Rhodanese/Cell cycle control phosphatase"/>
    <property type="match status" value="1"/>
</dbReference>
<dbReference type="InterPro" id="IPR036873">
    <property type="entry name" value="Rhodanese-like_dom_sf"/>
</dbReference>
<proteinExistence type="predicted"/>
<feature type="domain" description="Thioredoxin" evidence="2">
    <location>
        <begin position="94"/>
        <end position="211"/>
    </location>
</feature>
<name>A0A512RK31_9BACT</name>
<dbReference type="Pfam" id="PF00581">
    <property type="entry name" value="Rhodanese"/>
    <property type="match status" value="1"/>
</dbReference>
<dbReference type="SUPFAM" id="SSF52833">
    <property type="entry name" value="Thioredoxin-like"/>
    <property type="match status" value="1"/>
</dbReference>
<dbReference type="EMBL" id="BKAU01000002">
    <property type="protein sequence ID" value="GEP96073.1"/>
    <property type="molecule type" value="Genomic_DNA"/>
</dbReference>
<dbReference type="InterPro" id="IPR001763">
    <property type="entry name" value="Rhodanese-like_dom"/>
</dbReference>
<dbReference type="Gene3D" id="3.40.250.10">
    <property type="entry name" value="Rhodanese-like domain"/>
    <property type="match status" value="1"/>
</dbReference>
<dbReference type="Gene3D" id="3.40.30.10">
    <property type="entry name" value="Glutaredoxin"/>
    <property type="match status" value="1"/>
</dbReference>
<reference evidence="3 4" key="1">
    <citation type="submission" date="2019-07" db="EMBL/GenBank/DDBJ databases">
        <title>Whole genome shotgun sequence of Chitinophaga cymbidii NBRC 109752.</title>
        <authorList>
            <person name="Hosoyama A."/>
            <person name="Uohara A."/>
            <person name="Ohji S."/>
            <person name="Ichikawa N."/>
        </authorList>
    </citation>
    <scope>NUCLEOTIDE SEQUENCE [LARGE SCALE GENOMIC DNA]</scope>
    <source>
        <strain evidence="3 4">NBRC 109752</strain>
    </source>
</reference>
<comment type="caution">
    <text evidence="3">The sequence shown here is derived from an EMBL/GenBank/DDBJ whole genome shotgun (WGS) entry which is preliminary data.</text>
</comment>